<evidence type="ECO:0000256" key="7">
    <source>
        <dbReference type="ARBA" id="ARBA00022692"/>
    </source>
</evidence>
<dbReference type="Gene3D" id="3.30.565.10">
    <property type="entry name" value="Histidine kinase-like ATPase, C-terminal domain"/>
    <property type="match status" value="1"/>
</dbReference>
<dbReference type="EMBL" id="QXDJ01000003">
    <property type="protein sequence ID" value="RII34618.1"/>
    <property type="molecule type" value="Genomic_DNA"/>
</dbReference>
<dbReference type="SUPFAM" id="SSF47384">
    <property type="entry name" value="Homodimeric domain of signal transducing histidine kinase"/>
    <property type="match status" value="1"/>
</dbReference>
<dbReference type="InterPro" id="IPR036890">
    <property type="entry name" value="HATPase_C_sf"/>
</dbReference>
<dbReference type="SMART" id="SM00387">
    <property type="entry name" value="HATPase_c"/>
    <property type="match status" value="1"/>
</dbReference>
<keyword evidence="6" id="KW-0808">Transferase</keyword>
<feature type="transmembrane region" description="Helical" evidence="14">
    <location>
        <begin position="7"/>
        <end position="29"/>
    </location>
</feature>
<evidence type="ECO:0000256" key="14">
    <source>
        <dbReference type="SAM" id="Phobius"/>
    </source>
</evidence>
<reference evidence="16 17" key="1">
    <citation type="submission" date="2018-08" db="EMBL/GenBank/DDBJ databases">
        <title>Genome of Clostridium chromiireducens C1, DSM12136.</title>
        <authorList>
            <person name="Xing M."/>
            <person name="Wei Y."/>
            <person name="Ang E.L."/>
            <person name="Zhao H."/>
            <person name="Zhang Y."/>
        </authorList>
    </citation>
    <scope>NUCLEOTIDE SEQUENCE [LARGE SCALE GENOMIC DNA]</scope>
    <source>
        <strain evidence="16 17">C1</strain>
    </source>
</reference>
<keyword evidence="13 14" id="KW-0472">Membrane</keyword>
<dbReference type="GO" id="GO:0005886">
    <property type="term" value="C:plasma membrane"/>
    <property type="evidence" value="ECO:0007669"/>
    <property type="project" value="UniProtKB-SubCell"/>
</dbReference>
<feature type="transmembrane region" description="Helical" evidence="14">
    <location>
        <begin position="327"/>
        <end position="354"/>
    </location>
</feature>
<dbReference type="GO" id="GO:0000155">
    <property type="term" value="F:phosphorelay sensor kinase activity"/>
    <property type="evidence" value="ECO:0007669"/>
    <property type="project" value="InterPro"/>
</dbReference>
<dbReference type="InterPro" id="IPR003661">
    <property type="entry name" value="HisK_dim/P_dom"/>
</dbReference>
<dbReference type="PROSITE" id="PS50109">
    <property type="entry name" value="HIS_KIN"/>
    <property type="match status" value="1"/>
</dbReference>
<dbReference type="GO" id="GO:0005524">
    <property type="term" value="F:ATP binding"/>
    <property type="evidence" value="ECO:0007669"/>
    <property type="project" value="UniProtKB-KW"/>
</dbReference>
<dbReference type="SMART" id="SM00388">
    <property type="entry name" value="HisKA"/>
    <property type="match status" value="1"/>
</dbReference>
<feature type="transmembrane region" description="Helical" evidence="14">
    <location>
        <begin position="407"/>
        <end position="435"/>
    </location>
</feature>
<dbReference type="Pfam" id="PF02518">
    <property type="entry name" value="HATPase_c"/>
    <property type="match status" value="1"/>
</dbReference>
<keyword evidence="9 16" id="KW-0418">Kinase</keyword>
<dbReference type="InterPro" id="IPR050398">
    <property type="entry name" value="HssS/ArlS-like"/>
</dbReference>
<evidence type="ECO:0000256" key="6">
    <source>
        <dbReference type="ARBA" id="ARBA00022679"/>
    </source>
</evidence>
<evidence type="ECO:0000259" key="15">
    <source>
        <dbReference type="PROSITE" id="PS50109"/>
    </source>
</evidence>
<accession>A0A399INE5</accession>
<keyword evidence="5" id="KW-0597">Phosphoprotein</keyword>
<feature type="domain" description="Histidine kinase" evidence="15">
    <location>
        <begin position="506"/>
        <end position="704"/>
    </location>
</feature>
<dbReference type="PANTHER" id="PTHR45528">
    <property type="entry name" value="SENSOR HISTIDINE KINASE CPXA"/>
    <property type="match status" value="1"/>
</dbReference>
<keyword evidence="11 14" id="KW-1133">Transmembrane helix</keyword>
<dbReference type="PANTHER" id="PTHR45528:SF1">
    <property type="entry name" value="SENSOR HISTIDINE KINASE CPXA"/>
    <property type="match status" value="1"/>
</dbReference>
<dbReference type="InterPro" id="IPR003594">
    <property type="entry name" value="HATPase_dom"/>
</dbReference>
<dbReference type="Pfam" id="PF00512">
    <property type="entry name" value="HisKA"/>
    <property type="match status" value="1"/>
</dbReference>
<dbReference type="InterPro" id="IPR036097">
    <property type="entry name" value="HisK_dim/P_sf"/>
</dbReference>
<comment type="subcellular location">
    <subcellularLocation>
        <location evidence="2">Cell membrane</location>
        <topology evidence="2">Multi-pass membrane protein</topology>
    </subcellularLocation>
</comment>
<evidence type="ECO:0000256" key="3">
    <source>
        <dbReference type="ARBA" id="ARBA00012438"/>
    </source>
</evidence>
<keyword evidence="10" id="KW-0067">ATP-binding</keyword>
<evidence type="ECO:0000256" key="2">
    <source>
        <dbReference type="ARBA" id="ARBA00004651"/>
    </source>
</evidence>
<dbReference type="Proteomes" id="UP000265930">
    <property type="component" value="Unassembled WGS sequence"/>
</dbReference>
<protein>
    <recommendedName>
        <fullName evidence="3">histidine kinase</fullName>
        <ecNumber evidence="3">2.7.13.3</ecNumber>
    </recommendedName>
</protein>
<dbReference type="SUPFAM" id="SSF55874">
    <property type="entry name" value="ATPase domain of HSP90 chaperone/DNA topoisomerase II/histidine kinase"/>
    <property type="match status" value="1"/>
</dbReference>
<feature type="transmembrane region" description="Helical" evidence="14">
    <location>
        <begin position="286"/>
        <end position="307"/>
    </location>
</feature>
<sequence length="718" mass="82590">MKSSKNLYITNLVAFTILIIMSMGIFNFYPKIKELSKGEPSQPYEDYELMRTMYQSNYVLYKDLLSQTSQEELSAEKIYIKSYEKNSNNNGESNNDLDVPRNFDNILDSWKDNLNNDYKNLNYLVHSNDMSMKKTNTENDLSLLEDETKSQSLTDKYAFYMVVKYDENGVAAVNKVYGSDDYVIRNRFLDLTMKKVWNDNYIIINNIKFNPIKNVTFVYGIPKDLKYSDTISSLVDNSQNRIYNRAVATVVLSIFGFMLILALLVPYRIGRNVFGIKYLEKLSFEINCLILGFGGIGSGFVLASTIIETLKNTLIRPGMDKSLENFAIITMNVIIWTITIYAIFAGAMLLKFIINTGILKYLKERLLIIKIVNFLKKCFNNLINYIGHIDLNDKSNKFIIKVIGINLLITSICCIFWFFGIVLLLIYSIGLFYLIRKHYEDIKNKFIILSNETEKISNGNIDVKINSDLGLFNPLKDKIEKIQSGLKKAVNEEIKSQKMKTELISNVSHDLKTPLTSIITYVDLLKKSNIADEECKSYIDTIDKKSQRLKFLIEDLFEVSRATSGDISLNLVNVDIVELMRQTQIELDDKITKSKLYIKNNYPKDKTILELDSQKTYRIFENLLINVVKYAMEGSRVYVDIIDEEDKVKITIKNMSAEEIEFDPFDIVERFQRGDKSRNTEGSGLGLAIAKSFVEVQGGTFNIDIDGDLFKVIIIFKK</sequence>
<evidence type="ECO:0000256" key="1">
    <source>
        <dbReference type="ARBA" id="ARBA00000085"/>
    </source>
</evidence>
<evidence type="ECO:0000313" key="16">
    <source>
        <dbReference type="EMBL" id="RII34618.1"/>
    </source>
</evidence>
<comment type="catalytic activity">
    <reaction evidence="1">
        <text>ATP + protein L-histidine = ADP + protein N-phospho-L-histidine.</text>
        <dbReference type="EC" id="2.7.13.3"/>
    </reaction>
</comment>
<evidence type="ECO:0000256" key="5">
    <source>
        <dbReference type="ARBA" id="ARBA00022553"/>
    </source>
</evidence>
<evidence type="ECO:0000256" key="10">
    <source>
        <dbReference type="ARBA" id="ARBA00022840"/>
    </source>
</evidence>
<keyword evidence="4" id="KW-1003">Cell membrane</keyword>
<dbReference type="AlphaFoldDB" id="A0A399INE5"/>
<dbReference type="InterPro" id="IPR005467">
    <property type="entry name" value="His_kinase_dom"/>
</dbReference>
<dbReference type="EC" id="2.7.13.3" evidence="3"/>
<keyword evidence="8" id="KW-0547">Nucleotide-binding</keyword>
<evidence type="ECO:0000256" key="9">
    <source>
        <dbReference type="ARBA" id="ARBA00022777"/>
    </source>
</evidence>
<dbReference type="FunFam" id="1.10.287.130:FF:000008">
    <property type="entry name" value="Two-component sensor histidine kinase"/>
    <property type="match status" value="1"/>
</dbReference>
<keyword evidence="7 14" id="KW-0812">Transmembrane</keyword>
<evidence type="ECO:0000256" key="8">
    <source>
        <dbReference type="ARBA" id="ARBA00022741"/>
    </source>
</evidence>
<comment type="caution">
    <text evidence="16">The sequence shown here is derived from an EMBL/GenBank/DDBJ whole genome shotgun (WGS) entry which is preliminary data.</text>
</comment>
<gene>
    <name evidence="16" type="ORF">D2A34_12415</name>
</gene>
<feature type="transmembrane region" description="Helical" evidence="14">
    <location>
        <begin position="242"/>
        <end position="265"/>
    </location>
</feature>
<keyword evidence="12" id="KW-0902">Two-component regulatory system</keyword>
<dbReference type="RefSeq" id="WP_119367269.1">
    <property type="nucleotide sequence ID" value="NZ_QXDJ01000003.1"/>
</dbReference>
<dbReference type="Gene3D" id="1.10.287.130">
    <property type="match status" value="1"/>
</dbReference>
<proteinExistence type="predicted"/>
<evidence type="ECO:0000313" key="17">
    <source>
        <dbReference type="Proteomes" id="UP000265930"/>
    </source>
</evidence>
<evidence type="ECO:0000256" key="12">
    <source>
        <dbReference type="ARBA" id="ARBA00023012"/>
    </source>
</evidence>
<evidence type="ECO:0000256" key="11">
    <source>
        <dbReference type="ARBA" id="ARBA00022989"/>
    </source>
</evidence>
<dbReference type="CDD" id="cd00082">
    <property type="entry name" value="HisKA"/>
    <property type="match status" value="1"/>
</dbReference>
<evidence type="ECO:0000256" key="13">
    <source>
        <dbReference type="ARBA" id="ARBA00023136"/>
    </source>
</evidence>
<organism evidence="16 17">
    <name type="scientific">Clostridium chromiireducens</name>
    <dbReference type="NCBI Taxonomy" id="225345"/>
    <lineage>
        <taxon>Bacteria</taxon>
        <taxon>Bacillati</taxon>
        <taxon>Bacillota</taxon>
        <taxon>Clostridia</taxon>
        <taxon>Eubacteriales</taxon>
        <taxon>Clostridiaceae</taxon>
        <taxon>Clostridium</taxon>
    </lineage>
</organism>
<evidence type="ECO:0000256" key="4">
    <source>
        <dbReference type="ARBA" id="ARBA00022475"/>
    </source>
</evidence>
<name>A0A399INE5_9CLOT</name>